<feature type="region of interest" description="Disordered" evidence="1">
    <location>
        <begin position="134"/>
        <end position="166"/>
    </location>
</feature>
<organism evidence="2 3">
    <name type="scientific">Solirubrobacter phytolaccae</name>
    <dbReference type="NCBI Taxonomy" id="1404360"/>
    <lineage>
        <taxon>Bacteria</taxon>
        <taxon>Bacillati</taxon>
        <taxon>Actinomycetota</taxon>
        <taxon>Thermoleophilia</taxon>
        <taxon>Solirubrobacterales</taxon>
        <taxon>Solirubrobacteraceae</taxon>
        <taxon>Solirubrobacter</taxon>
    </lineage>
</organism>
<proteinExistence type="predicted"/>
<comment type="caution">
    <text evidence="2">The sequence shown here is derived from an EMBL/GenBank/DDBJ whole genome shotgun (WGS) entry which is preliminary data.</text>
</comment>
<dbReference type="Proteomes" id="UP001147653">
    <property type="component" value="Unassembled WGS sequence"/>
</dbReference>
<evidence type="ECO:0000313" key="3">
    <source>
        <dbReference type="Proteomes" id="UP001147653"/>
    </source>
</evidence>
<dbReference type="SUPFAM" id="SSF52402">
    <property type="entry name" value="Adenine nucleotide alpha hydrolases-like"/>
    <property type="match status" value="1"/>
</dbReference>
<dbReference type="AlphaFoldDB" id="A0A9X3SAZ9"/>
<gene>
    <name evidence="2" type="ORF">OJ997_10965</name>
</gene>
<sequence>MADGVNVLAWITEGGWEAAIDAVAQLHATEVTLVHVDTVDLPGRGHRHHEVMERMHALAGEAALALLEDAEERLGYATTKRAETGVAETIVYALAQEHDVLVVARDGRHIGPHSIGHDQRWVIDHAPCTVIVAWPEGAPDPRDEPPKPKPKPPHSKPKPKPKPKPL</sequence>
<dbReference type="RefSeq" id="WP_270025125.1">
    <property type="nucleotide sequence ID" value="NZ_JAPDDP010000016.1"/>
</dbReference>
<dbReference type="EMBL" id="JAPDDP010000016">
    <property type="protein sequence ID" value="MDA0180815.1"/>
    <property type="molecule type" value="Genomic_DNA"/>
</dbReference>
<reference evidence="2" key="1">
    <citation type="submission" date="2022-10" db="EMBL/GenBank/DDBJ databases">
        <title>The WGS of Solirubrobacter phytolaccae KCTC 29190.</title>
        <authorList>
            <person name="Jiang Z."/>
        </authorList>
    </citation>
    <scope>NUCLEOTIDE SEQUENCE</scope>
    <source>
        <strain evidence="2">KCTC 29190</strain>
    </source>
</reference>
<accession>A0A9X3SAZ9</accession>
<name>A0A9X3SAZ9_9ACTN</name>
<feature type="compositionally biased region" description="Basic residues" evidence="1">
    <location>
        <begin position="148"/>
        <end position="166"/>
    </location>
</feature>
<evidence type="ECO:0000313" key="2">
    <source>
        <dbReference type="EMBL" id="MDA0180815.1"/>
    </source>
</evidence>
<evidence type="ECO:0000256" key="1">
    <source>
        <dbReference type="SAM" id="MobiDB-lite"/>
    </source>
</evidence>
<protein>
    <recommendedName>
        <fullName evidence="4">Universal stress protein</fullName>
    </recommendedName>
</protein>
<keyword evidence="3" id="KW-1185">Reference proteome</keyword>
<evidence type="ECO:0008006" key="4">
    <source>
        <dbReference type="Google" id="ProtNLM"/>
    </source>
</evidence>
<dbReference type="Gene3D" id="3.40.50.12370">
    <property type="match status" value="1"/>
</dbReference>